<name>A0A9P9E7Q1_9HYPO</name>
<dbReference type="OrthoDB" id="3641074at2759"/>
<feature type="chain" id="PRO_5040117206" description="Clock-controlled pheromone ccg-4" evidence="1">
    <location>
        <begin position="18"/>
        <end position="296"/>
    </location>
</feature>
<organism evidence="2 3">
    <name type="scientific">Dactylonectria macrodidyma</name>
    <dbReference type="NCBI Taxonomy" id="307937"/>
    <lineage>
        <taxon>Eukaryota</taxon>
        <taxon>Fungi</taxon>
        <taxon>Dikarya</taxon>
        <taxon>Ascomycota</taxon>
        <taxon>Pezizomycotina</taxon>
        <taxon>Sordariomycetes</taxon>
        <taxon>Hypocreomycetidae</taxon>
        <taxon>Hypocreales</taxon>
        <taxon>Nectriaceae</taxon>
        <taxon>Dactylonectria</taxon>
    </lineage>
</organism>
<proteinExistence type="predicted"/>
<keyword evidence="1" id="KW-0732">Signal</keyword>
<gene>
    <name evidence="2" type="ORF">EDB81DRAFT_90582</name>
</gene>
<keyword evidence="3" id="KW-1185">Reference proteome</keyword>
<dbReference type="EMBL" id="JAGMUV010000014">
    <property type="protein sequence ID" value="KAH7134079.1"/>
    <property type="molecule type" value="Genomic_DNA"/>
</dbReference>
<evidence type="ECO:0000313" key="2">
    <source>
        <dbReference type="EMBL" id="KAH7134079.1"/>
    </source>
</evidence>
<feature type="signal peptide" evidence="1">
    <location>
        <begin position="1"/>
        <end position="17"/>
    </location>
</feature>
<comment type="caution">
    <text evidence="2">The sequence shown here is derived from an EMBL/GenBank/DDBJ whole genome shotgun (WGS) entry which is preliminary data.</text>
</comment>
<dbReference type="AlphaFoldDB" id="A0A9P9E7Q1"/>
<dbReference type="Proteomes" id="UP000738349">
    <property type="component" value="Unassembled WGS sequence"/>
</dbReference>
<sequence>MKFILATLAVLATSVLAAPAPDAAAEPWCMRPGQSCWKKRDASPAAEAVTEDKRWCMRPGQSCWKAKRDAEDKRWCMRPGQSCWKAKRAAEAFAEAIGTSGGLQARDAAADLSNLRGGAAFTAKRAVNELANTAAATEDDPFAYYFGLGLDKEFHADSDDKGKRDALPAPWCMRPGQSCWKNKRDANPEADAEAVAEDKRWCMRPGQSCWKAKRAAEAVLEAVGSDDEDLDDKPFDPAYFAKRDAQPWCMRPGQSCWKRDASPEPWCMRPGQSCWKAKRDVTAMRTVARSIVDSFN</sequence>
<reference evidence="2" key="1">
    <citation type="journal article" date="2021" name="Nat. Commun.">
        <title>Genetic determinants of endophytism in the Arabidopsis root mycobiome.</title>
        <authorList>
            <person name="Mesny F."/>
            <person name="Miyauchi S."/>
            <person name="Thiergart T."/>
            <person name="Pickel B."/>
            <person name="Atanasova L."/>
            <person name="Karlsson M."/>
            <person name="Huettel B."/>
            <person name="Barry K.W."/>
            <person name="Haridas S."/>
            <person name="Chen C."/>
            <person name="Bauer D."/>
            <person name="Andreopoulos W."/>
            <person name="Pangilinan J."/>
            <person name="LaButti K."/>
            <person name="Riley R."/>
            <person name="Lipzen A."/>
            <person name="Clum A."/>
            <person name="Drula E."/>
            <person name="Henrissat B."/>
            <person name="Kohler A."/>
            <person name="Grigoriev I.V."/>
            <person name="Martin F.M."/>
            <person name="Hacquard S."/>
        </authorList>
    </citation>
    <scope>NUCLEOTIDE SEQUENCE</scope>
    <source>
        <strain evidence="2">MPI-CAGE-AT-0147</strain>
    </source>
</reference>
<accession>A0A9P9E7Q1</accession>
<evidence type="ECO:0000313" key="3">
    <source>
        <dbReference type="Proteomes" id="UP000738349"/>
    </source>
</evidence>
<evidence type="ECO:0000256" key="1">
    <source>
        <dbReference type="SAM" id="SignalP"/>
    </source>
</evidence>
<protein>
    <recommendedName>
        <fullName evidence="4">Clock-controlled pheromone ccg-4</fullName>
    </recommendedName>
</protein>
<evidence type="ECO:0008006" key="4">
    <source>
        <dbReference type="Google" id="ProtNLM"/>
    </source>
</evidence>